<dbReference type="GO" id="GO:0045259">
    <property type="term" value="C:proton-transporting ATP synthase complex"/>
    <property type="evidence" value="ECO:0007669"/>
    <property type="project" value="UniProtKB-KW"/>
</dbReference>
<evidence type="ECO:0000256" key="4">
    <source>
        <dbReference type="ARBA" id="ARBA00022448"/>
    </source>
</evidence>
<sequence>MINLKILLPSQVLMEEKVTKIIAEGAEGYFGLLPGHIDFTTALVPGLLLIFPGKGHEELLAIDQGMLVKRGPDVWISTRNAIRNADLGRAKYLIEEQFKTLDDREKMARSAAAKLEADIIRRFMEMKKHG</sequence>
<evidence type="ECO:0000256" key="2">
    <source>
        <dbReference type="ARBA" id="ARBA00004184"/>
    </source>
</evidence>
<dbReference type="AlphaFoldDB" id="Q2LY37"/>
<reference evidence="10 11" key="1">
    <citation type="journal article" date="2007" name="Proc. Natl. Acad. Sci. U.S.A.">
        <title>The genome of Syntrophus aciditrophicus: life at the thermodynamic limit of microbial growth.</title>
        <authorList>
            <person name="McInerney M.J."/>
            <person name="Rohlin L."/>
            <person name="Mouttaki H."/>
            <person name="Kim U."/>
            <person name="Krupp R.S."/>
            <person name="Rios-Hernandez L."/>
            <person name="Sieber J."/>
            <person name="Struchtemeyer C.G."/>
            <person name="Bhattacharyya A."/>
            <person name="Campbell J.W."/>
            <person name="Gunsalus R.P."/>
        </authorList>
    </citation>
    <scope>NUCLEOTIDE SEQUENCE [LARGE SCALE GENOMIC DNA]</scope>
    <source>
        <strain evidence="10 11">SB</strain>
    </source>
</reference>
<dbReference type="eggNOG" id="COG0355">
    <property type="taxonomic scope" value="Bacteria"/>
</dbReference>
<keyword evidence="6 8" id="KW-0472">Membrane</keyword>
<dbReference type="InParanoid" id="Q2LY37"/>
<evidence type="ECO:0000256" key="3">
    <source>
        <dbReference type="ARBA" id="ARBA00005712"/>
    </source>
</evidence>
<dbReference type="RefSeq" id="WP_011419015.1">
    <property type="nucleotide sequence ID" value="NC_007759.1"/>
</dbReference>
<comment type="subcellular location">
    <subcellularLocation>
        <location evidence="8">Cell inner membrane</location>
        <topology evidence="8">Peripheral membrane protein</topology>
    </subcellularLocation>
    <subcellularLocation>
        <location evidence="2">Endomembrane system</location>
        <topology evidence="2">Peripheral membrane protein</topology>
    </subcellularLocation>
</comment>
<dbReference type="KEGG" id="sat:SYN_02098"/>
<dbReference type="GO" id="GO:0005524">
    <property type="term" value="F:ATP binding"/>
    <property type="evidence" value="ECO:0007669"/>
    <property type="project" value="UniProtKB-UniRule"/>
</dbReference>
<dbReference type="NCBIfam" id="NF004871">
    <property type="entry name" value="PRK06228.1"/>
    <property type="match status" value="1"/>
</dbReference>
<dbReference type="SUPFAM" id="SSF51344">
    <property type="entry name" value="Epsilon subunit of F1F0-ATP synthase N-terminal domain"/>
    <property type="match status" value="1"/>
</dbReference>
<dbReference type="Proteomes" id="UP000001933">
    <property type="component" value="Chromosome"/>
</dbReference>
<dbReference type="HOGENOM" id="CLU_149174_0_0_7"/>
<dbReference type="InterPro" id="IPR024037">
    <property type="entry name" value="Alt_ATP_synth_F1_esu"/>
</dbReference>
<dbReference type="InterPro" id="IPR036771">
    <property type="entry name" value="ATPsynth_dsu/esu_N"/>
</dbReference>
<dbReference type="InterPro" id="IPR001469">
    <property type="entry name" value="ATP_synth_F1_dsu/esu"/>
</dbReference>
<proteinExistence type="inferred from homology"/>
<evidence type="ECO:0000259" key="9">
    <source>
        <dbReference type="Pfam" id="PF02823"/>
    </source>
</evidence>
<keyword evidence="5 8" id="KW-0406">Ion transport</keyword>
<name>Q2LY37_SYNAS</name>
<dbReference type="NCBIfam" id="TIGR03166">
    <property type="entry name" value="alt_F1F0_F1_eps"/>
    <property type="match status" value="1"/>
</dbReference>
<dbReference type="CDD" id="cd12152">
    <property type="entry name" value="F1-ATPase_delta"/>
    <property type="match status" value="1"/>
</dbReference>
<comment type="function">
    <text evidence="1 8">Produces ATP from ADP in the presence of a proton gradient across the membrane.</text>
</comment>
<keyword evidence="8" id="KW-0375">Hydrogen ion transport</keyword>
<comment type="subunit">
    <text evidence="8">F-type ATPases have 2 components, CF(1) - the catalytic core - and CF(0) - the membrane proton channel. CF(1) has five subunits: alpha(3), beta(3), gamma(1), delta(1), epsilon(1). CF(0) has three main subunits: a, b and c.</text>
</comment>
<keyword evidence="11" id="KW-1185">Reference proteome</keyword>
<evidence type="ECO:0000256" key="6">
    <source>
        <dbReference type="ARBA" id="ARBA00023136"/>
    </source>
</evidence>
<dbReference type="Pfam" id="PF02823">
    <property type="entry name" value="ATP-synt_DE_N"/>
    <property type="match status" value="1"/>
</dbReference>
<protein>
    <recommendedName>
        <fullName evidence="8">ATP synthase epsilon chain</fullName>
    </recommendedName>
    <alternativeName>
        <fullName evidence="8">ATP synthase F1 sector epsilon subunit</fullName>
    </alternativeName>
    <alternativeName>
        <fullName evidence="8">F-ATPase epsilon subunit</fullName>
    </alternativeName>
</protein>
<keyword evidence="8" id="KW-0997">Cell inner membrane</keyword>
<evidence type="ECO:0000313" key="11">
    <source>
        <dbReference type="Proteomes" id="UP000001933"/>
    </source>
</evidence>
<dbReference type="Gene3D" id="2.60.15.10">
    <property type="entry name" value="F0F1 ATP synthase delta/epsilon subunit, N-terminal"/>
    <property type="match status" value="1"/>
</dbReference>
<keyword evidence="7 8" id="KW-0139">CF(1)</keyword>
<accession>Q2LY37</accession>
<dbReference type="STRING" id="56780.SYN_02098"/>
<evidence type="ECO:0000256" key="1">
    <source>
        <dbReference type="ARBA" id="ARBA00003543"/>
    </source>
</evidence>
<keyword evidence="8" id="KW-1003">Cell membrane</keyword>
<organism evidence="10 11">
    <name type="scientific">Syntrophus aciditrophicus (strain SB)</name>
    <dbReference type="NCBI Taxonomy" id="56780"/>
    <lineage>
        <taxon>Bacteria</taxon>
        <taxon>Pseudomonadati</taxon>
        <taxon>Thermodesulfobacteriota</taxon>
        <taxon>Syntrophia</taxon>
        <taxon>Syntrophales</taxon>
        <taxon>Syntrophaceae</taxon>
        <taxon>Syntrophus</taxon>
    </lineage>
</organism>
<evidence type="ECO:0000313" key="10">
    <source>
        <dbReference type="EMBL" id="ABC79001.1"/>
    </source>
</evidence>
<evidence type="ECO:0000256" key="8">
    <source>
        <dbReference type="HAMAP-Rule" id="MF_00530"/>
    </source>
</evidence>
<evidence type="ECO:0000256" key="7">
    <source>
        <dbReference type="ARBA" id="ARBA00023196"/>
    </source>
</evidence>
<dbReference type="GO" id="GO:0046933">
    <property type="term" value="F:proton-transporting ATP synthase activity, rotational mechanism"/>
    <property type="evidence" value="ECO:0007669"/>
    <property type="project" value="UniProtKB-UniRule"/>
</dbReference>
<dbReference type="InterPro" id="IPR020546">
    <property type="entry name" value="ATP_synth_F1_dsu/esu_N"/>
</dbReference>
<keyword evidence="4 8" id="KW-0813">Transport</keyword>
<dbReference type="HAMAP" id="MF_00530">
    <property type="entry name" value="ATP_synth_epsil_bac"/>
    <property type="match status" value="1"/>
</dbReference>
<evidence type="ECO:0000256" key="5">
    <source>
        <dbReference type="ARBA" id="ARBA00023065"/>
    </source>
</evidence>
<dbReference type="GO" id="GO:0012505">
    <property type="term" value="C:endomembrane system"/>
    <property type="evidence" value="ECO:0007669"/>
    <property type="project" value="UniProtKB-SubCell"/>
</dbReference>
<dbReference type="GO" id="GO:0005886">
    <property type="term" value="C:plasma membrane"/>
    <property type="evidence" value="ECO:0007669"/>
    <property type="project" value="UniProtKB-SubCell"/>
</dbReference>
<comment type="similarity">
    <text evidence="3 8">Belongs to the ATPase epsilon chain family.</text>
</comment>
<dbReference type="EMBL" id="CP000252">
    <property type="protein sequence ID" value="ABC79001.1"/>
    <property type="molecule type" value="Genomic_DNA"/>
</dbReference>
<gene>
    <name evidence="8" type="primary">atpC</name>
    <name evidence="10" type="ORF">SYN_02098</name>
</gene>
<feature type="domain" description="ATP synthase F1 complex delta/epsilon subunit N-terminal" evidence="9">
    <location>
        <begin position="3"/>
        <end position="81"/>
    </location>
</feature>
<keyword evidence="8" id="KW-0066">ATP synthesis</keyword>